<proteinExistence type="predicted"/>
<comment type="caution">
    <text evidence="1">The sequence shown here is derived from an EMBL/GenBank/DDBJ whole genome shotgun (WGS) entry which is preliminary data.</text>
</comment>
<reference evidence="1 2" key="1">
    <citation type="journal article" date="2022" name="Hortic Res">
        <title>A haplotype resolved chromosomal level avocado genome allows analysis of novel avocado genes.</title>
        <authorList>
            <person name="Nath O."/>
            <person name="Fletcher S.J."/>
            <person name="Hayward A."/>
            <person name="Shaw L.M."/>
            <person name="Masouleh A.K."/>
            <person name="Furtado A."/>
            <person name="Henry R.J."/>
            <person name="Mitter N."/>
        </authorList>
    </citation>
    <scope>NUCLEOTIDE SEQUENCE [LARGE SCALE GENOMIC DNA]</scope>
    <source>
        <strain evidence="2">cv. Hass</strain>
    </source>
</reference>
<keyword evidence="2" id="KW-1185">Reference proteome</keyword>
<name>A0ACC2MGI6_PERAE</name>
<accession>A0ACC2MGI6</accession>
<gene>
    <name evidence="1" type="ORF">MRB53_006471</name>
</gene>
<evidence type="ECO:0000313" key="2">
    <source>
        <dbReference type="Proteomes" id="UP001234297"/>
    </source>
</evidence>
<protein>
    <submittedName>
        <fullName evidence="1">Uncharacterized protein</fullName>
    </submittedName>
</protein>
<organism evidence="1 2">
    <name type="scientific">Persea americana</name>
    <name type="common">Avocado</name>
    <dbReference type="NCBI Taxonomy" id="3435"/>
    <lineage>
        <taxon>Eukaryota</taxon>
        <taxon>Viridiplantae</taxon>
        <taxon>Streptophyta</taxon>
        <taxon>Embryophyta</taxon>
        <taxon>Tracheophyta</taxon>
        <taxon>Spermatophyta</taxon>
        <taxon>Magnoliopsida</taxon>
        <taxon>Magnoliidae</taxon>
        <taxon>Laurales</taxon>
        <taxon>Lauraceae</taxon>
        <taxon>Persea</taxon>
    </lineage>
</organism>
<dbReference type="Proteomes" id="UP001234297">
    <property type="component" value="Chromosome 2"/>
</dbReference>
<sequence length="314" mass="35412">MVYGMESNNPVAAPFVLKTYKMVNDPTTDSLIFWSRDNNSFIVSDPLVFSQRLLPTYFKHNNFSSFVRQLNTYGFRKVDPDRWEFAHESFLRGQKHLLKNILRRKTHCHGNPAHHYRLLPKSEDDLLADDQIEKTIISELTRLKQEQKAIEDELQGISRRLHATEKKPQQMMAFLMKVIEDPTLLLRMAAGKDPTKRLAEKKKRRLTTNPSHKEDMVGVVLSSGAAEDDMVSVVPVVNMGMVGPSAGEYFPTASATDTSVRNGVGFGHGNPDTGLPFGSVVSECNSNNISEMVFFPEWEGVDAALIPYSVFEGY</sequence>
<dbReference type="EMBL" id="CM056810">
    <property type="protein sequence ID" value="KAJ8644723.1"/>
    <property type="molecule type" value="Genomic_DNA"/>
</dbReference>
<evidence type="ECO:0000313" key="1">
    <source>
        <dbReference type="EMBL" id="KAJ8644723.1"/>
    </source>
</evidence>